<dbReference type="PANTHER" id="PTHR45138:SF9">
    <property type="entry name" value="DIGUANYLATE CYCLASE DGCM-RELATED"/>
    <property type="match status" value="1"/>
</dbReference>
<dbReference type="SUPFAM" id="SSF55073">
    <property type="entry name" value="Nucleotide cyclase"/>
    <property type="match status" value="1"/>
</dbReference>
<keyword evidence="6" id="KW-1185">Reference proteome</keyword>
<feature type="signal peptide" evidence="3">
    <location>
        <begin position="1"/>
        <end position="30"/>
    </location>
</feature>
<evidence type="ECO:0000256" key="3">
    <source>
        <dbReference type="SAM" id="SignalP"/>
    </source>
</evidence>
<proteinExistence type="predicted"/>
<protein>
    <recommendedName>
        <fullName evidence="1">diguanylate cyclase</fullName>
        <ecNumber evidence="1">2.7.7.65</ecNumber>
    </recommendedName>
</protein>
<dbReference type="GO" id="GO:1902201">
    <property type="term" value="P:negative regulation of bacterial-type flagellum-dependent cell motility"/>
    <property type="evidence" value="ECO:0007669"/>
    <property type="project" value="TreeGrafter"/>
</dbReference>
<dbReference type="EMBL" id="FNAG01000002">
    <property type="protein sequence ID" value="SDD39499.1"/>
    <property type="molecule type" value="Genomic_DNA"/>
</dbReference>
<dbReference type="InterPro" id="IPR006311">
    <property type="entry name" value="TAT_signal"/>
</dbReference>
<dbReference type="InterPro" id="IPR011110">
    <property type="entry name" value="Reg_prop"/>
</dbReference>
<dbReference type="Gene3D" id="3.30.70.270">
    <property type="match status" value="1"/>
</dbReference>
<feature type="chain" id="PRO_5011752473" description="diguanylate cyclase" evidence="3">
    <location>
        <begin position="31"/>
        <end position="1105"/>
    </location>
</feature>
<evidence type="ECO:0000256" key="1">
    <source>
        <dbReference type="ARBA" id="ARBA00012528"/>
    </source>
</evidence>
<dbReference type="SMART" id="SM00267">
    <property type="entry name" value="GGDEF"/>
    <property type="match status" value="1"/>
</dbReference>
<dbReference type="Gene3D" id="2.60.40.10">
    <property type="entry name" value="Immunoglobulins"/>
    <property type="match status" value="1"/>
</dbReference>
<dbReference type="PANTHER" id="PTHR45138">
    <property type="entry name" value="REGULATORY COMPONENTS OF SENSORY TRANSDUCTION SYSTEM"/>
    <property type="match status" value="1"/>
</dbReference>
<evidence type="ECO:0000256" key="2">
    <source>
        <dbReference type="ARBA" id="ARBA00034247"/>
    </source>
</evidence>
<accession>A0A1G6UE12</accession>
<reference evidence="5 6" key="1">
    <citation type="submission" date="2016-10" db="EMBL/GenBank/DDBJ databases">
        <authorList>
            <person name="de Groot N.N."/>
        </authorList>
    </citation>
    <scope>NUCLEOTIDE SEQUENCE [LARGE SCALE GENOMIC DNA]</scope>
    <source>
        <strain evidence="5 6">DSM 16957</strain>
    </source>
</reference>
<dbReference type="PROSITE" id="PS51318">
    <property type="entry name" value="TAT"/>
    <property type="match status" value="1"/>
</dbReference>
<dbReference type="Proteomes" id="UP000199603">
    <property type="component" value="Unassembled WGS sequence"/>
</dbReference>
<dbReference type="Gene3D" id="2.130.10.10">
    <property type="entry name" value="YVTN repeat-like/Quinoprotein amine dehydrogenase"/>
    <property type="match status" value="4"/>
</dbReference>
<feature type="domain" description="GGDEF" evidence="4">
    <location>
        <begin position="905"/>
        <end position="1044"/>
    </location>
</feature>
<dbReference type="InterPro" id="IPR011123">
    <property type="entry name" value="Y_Y_Y"/>
</dbReference>
<dbReference type="PROSITE" id="PS50887">
    <property type="entry name" value="GGDEF"/>
    <property type="match status" value="1"/>
</dbReference>
<dbReference type="STRING" id="265719.SAMN04488509_102290"/>
<dbReference type="Pfam" id="PF07494">
    <property type="entry name" value="Reg_prop"/>
    <property type="match status" value="3"/>
</dbReference>
<evidence type="ECO:0000313" key="5">
    <source>
        <dbReference type="EMBL" id="SDD39499.1"/>
    </source>
</evidence>
<dbReference type="GO" id="GO:0005886">
    <property type="term" value="C:plasma membrane"/>
    <property type="evidence" value="ECO:0007669"/>
    <property type="project" value="TreeGrafter"/>
</dbReference>
<organism evidence="5 6">
    <name type="scientific">Aquimonas voraii</name>
    <dbReference type="NCBI Taxonomy" id="265719"/>
    <lineage>
        <taxon>Bacteria</taxon>
        <taxon>Pseudomonadati</taxon>
        <taxon>Pseudomonadota</taxon>
        <taxon>Gammaproteobacteria</taxon>
        <taxon>Lysobacterales</taxon>
        <taxon>Lysobacteraceae</taxon>
        <taxon>Aquimonas</taxon>
    </lineage>
</organism>
<dbReference type="InterPro" id="IPR013783">
    <property type="entry name" value="Ig-like_fold"/>
</dbReference>
<name>A0A1G6UE12_9GAMM</name>
<dbReference type="AlphaFoldDB" id="A0A1G6UE12"/>
<dbReference type="Pfam" id="PF07495">
    <property type="entry name" value="Y_Y_Y"/>
    <property type="match status" value="1"/>
</dbReference>
<evidence type="ECO:0000313" key="6">
    <source>
        <dbReference type="Proteomes" id="UP000199603"/>
    </source>
</evidence>
<dbReference type="InterPro" id="IPR029787">
    <property type="entry name" value="Nucleotide_cyclase"/>
</dbReference>
<dbReference type="OrthoDB" id="176203at2"/>
<dbReference type="InterPro" id="IPR043128">
    <property type="entry name" value="Rev_trsase/Diguanyl_cyclase"/>
</dbReference>
<comment type="catalytic activity">
    <reaction evidence="2">
        <text>2 GTP = 3',3'-c-di-GMP + 2 diphosphate</text>
        <dbReference type="Rhea" id="RHEA:24898"/>
        <dbReference type="ChEBI" id="CHEBI:33019"/>
        <dbReference type="ChEBI" id="CHEBI:37565"/>
        <dbReference type="ChEBI" id="CHEBI:58805"/>
        <dbReference type="EC" id="2.7.7.65"/>
    </reaction>
</comment>
<gene>
    <name evidence="5" type="ORF">SAMN04488509_102290</name>
</gene>
<dbReference type="NCBIfam" id="TIGR00254">
    <property type="entry name" value="GGDEF"/>
    <property type="match status" value="1"/>
</dbReference>
<dbReference type="GO" id="GO:0052621">
    <property type="term" value="F:diguanylate cyclase activity"/>
    <property type="evidence" value="ECO:0007669"/>
    <property type="project" value="UniProtKB-EC"/>
</dbReference>
<sequence>MRLLRGPLRRRAWLWLLAALSMLVVLVAAAADGAQAQQDLAPRLLFQGIGDDQQLRDGVITGLAQDAHGFLWVGTTEGLIRHDGYRFKPYRHVHDDPQSLPGNRIEHLFTDRDGRLWIGTYAHGVARHDAERDVFVALQPPRDPASLPRVPGPAPARAFAQTPDGAVWVGTSGLGLWRIAPDDRITVFEAADTWAGLPDDRISALAVDRQGNLWVGSWAGLAVLPAGSERFQRVLSDPGDPQGFHNVTVRGLHASADGALWVGAQDGRLLRLPSAEALAAAAPVATHALPQPWLRMGLNSAVETADGRLWIAHGRGLELFAADGRHVSSYRHRRGEPYGLTDMGIRDLLIDRSGWLWLGSFGGGLLRSFPGDAPVQSRRLNPERDAPLERLSVSSIAAEPDGGFWAVVDGFGLVRMDARLAIRETLPLVPAGQPGLAGLLQYGVSRGDDGSLWVATELGLYRRAPGEALPQRVTDPDFIEGKLVRRVWPGRQGAVWIGTGDGLFLRRADGEVLRLATADGSRVGGAINSLQFDASGAWLGGSAGLFRVDAERLAIEPISVEVDGRPRSLDVLGLLLDARGQLWLDAGGLLKLENFDGRHARLQSISGRHGQDGVAFGANLLDDARGRIWSQRFMYDPGADRLFPLGPREGALAGSGWFRSYARLADGRFAFGMNQGVLVVDSERFDDAGGEVPLVFTGLRVDGVEQPIGPRGGELVLAPEARGFALEFAALDYTAPELLRYRYRLLGGDESWIEVGADARVAAFGGLWPGRYRVQVQASNRAGQFVEAPIELPVQVLPAWWQRPHLLALLAVLAAVLIEAMVRLRRRRLQQRQRALQAEVAARTAELERLGAELEQRSRVAEEASLTDALTGLRNRRFAELELPKEAGLYQRRPLSIAAQGAQAGGLVLFLLDLDHFKRVNDAFGHAAGDAVLRQVAARLREACRASDHLIRWGGEEFLVAARDTDRAAALGLAERLRQRIGGQPFRLDDGRSLQLTVSLGFVPFPLSARAPFAARWDEAVDLADRLLFAGKRAGRDAWVGLFVERDAGAPARCVEWADPARIEAGDVRIESNLPLAELVRALGPGSEATRGAGAADAVIGSAGA</sequence>
<keyword evidence="3" id="KW-0732">Signal</keyword>
<dbReference type="CDD" id="cd01949">
    <property type="entry name" value="GGDEF"/>
    <property type="match status" value="1"/>
</dbReference>
<dbReference type="InterPro" id="IPR050469">
    <property type="entry name" value="Diguanylate_Cyclase"/>
</dbReference>
<dbReference type="SUPFAM" id="SSF63829">
    <property type="entry name" value="Calcium-dependent phosphotriesterase"/>
    <property type="match status" value="3"/>
</dbReference>
<dbReference type="InterPro" id="IPR000160">
    <property type="entry name" value="GGDEF_dom"/>
</dbReference>
<dbReference type="InterPro" id="IPR015943">
    <property type="entry name" value="WD40/YVTN_repeat-like_dom_sf"/>
</dbReference>
<dbReference type="EC" id="2.7.7.65" evidence="1"/>
<dbReference type="GO" id="GO:0043709">
    <property type="term" value="P:cell adhesion involved in single-species biofilm formation"/>
    <property type="evidence" value="ECO:0007669"/>
    <property type="project" value="TreeGrafter"/>
</dbReference>
<dbReference type="Pfam" id="PF00990">
    <property type="entry name" value="GGDEF"/>
    <property type="match status" value="1"/>
</dbReference>
<evidence type="ECO:0000259" key="4">
    <source>
        <dbReference type="PROSITE" id="PS50887"/>
    </source>
</evidence>